<organism evidence="5 6">
    <name type="scientific">Pseudo-nitzschia multistriata</name>
    <dbReference type="NCBI Taxonomy" id="183589"/>
    <lineage>
        <taxon>Eukaryota</taxon>
        <taxon>Sar</taxon>
        <taxon>Stramenopiles</taxon>
        <taxon>Ochrophyta</taxon>
        <taxon>Bacillariophyta</taxon>
        <taxon>Bacillariophyceae</taxon>
        <taxon>Bacillariophycidae</taxon>
        <taxon>Bacillariales</taxon>
        <taxon>Bacillariaceae</taxon>
        <taxon>Pseudo-nitzschia</taxon>
    </lineage>
</organism>
<evidence type="ECO:0000313" key="6">
    <source>
        <dbReference type="Proteomes" id="UP000291116"/>
    </source>
</evidence>
<reference evidence="5 6" key="1">
    <citation type="submission" date="2019-01" db="EMBL/GenBank/DDBJ databases">
        <authorList>
            <person name="Ferrante I. M."/>
        </authorList>
    </citation>
    <scope>NUCLEOTIDE SEQUENCE [LARGE SCALE GENOMIC DNA]</scope>
    <source>
        <strain evidence="5 6">B856</strain>
    </source>
</reference>
<evidence type="ECO:0000256" key="1">
    <source>
        <dbReference type="PROSITE-ProRule" id="PRU00277"/>
    </source>
</evidence>
<evidence type="ECO:0000259" key="4">
    <source>
        <dbReference type="PROSITE" id="PS50059"/>
    </source>
</evidence>
<keyword evidence="2" id="KW-0812">Transmembrane</keyword>
<proteinExistence type="predicted"/>
<protein>
    <recommendedName>
        <fullName evidence="1">peptidylprolyl isomerase</fullName>
        <ecNumber evidence="1">5.2.1.8</ecNumber>
    </recommendedName>
</protein>
<name>A0A448ZL45_9STRA</name>
<dbReference type="Gene3D" id="3.10.50.40">
    <property type="match status" value="1"/>
</dbReference>
<keyword evidence="1" id="KW-0413">Isomerase</keyword>
<dbReference type="OrthoDB" id="1902587at2759"/>
<dbReference type="Pfam" id="PF00254">
    <property type="entry name" value="FKBP_C"/>
    <property type="match status" value="1"/>
</dbReference>
<feature type="signal peptide" evidence="3">
    <location>
        <begin position="1"/>
        <end position="29"/>
    </location>
</feature>
<dbReference type="GO" id="GO:0003755">
    <property type="term" value="F:peptidyl-prolyl cis-trans isomerase activity"/>
    <property type="evidence" value="ECO:0007669"/>
    <property type="project" value="UniProtKB-KW"/>
</dbReference>
<dbReference type="PROSITE" id="PS50059">
    <property type="entry name" value="FKBP_PPIASE"/>
    <property type="match status" value="1"/>
</dbReference>
<accession>A0A448ZL45</accession>
<keyword evidence="3" id="KW-0732">Signal</keyword>
<evidence type="ECO:0000313" key="5">
    <source>
        <dbReference type="EMBL" id="VEU42751.1"/>
    </source>
</evidence>
<keyword evidence="2" id="KW-0472">Membrane</keyword>
<evidence type="ECO:0000256" key="2">
    <source>
        <dbReference type="SAM" id="Phobius"/>
    </source>
</evidence>
<feature type="domain" description="PPIase FKBP-type" evidence="4">
    <location>
        <begin position="86"/>
        <end position="195"/>
    </location>
</feature>
<dbReference type="Proteomes" id="UP000291116">
    <property type="component" value="Unassembled WGS sequence"/>
</dbReference>
<gene>
    <name evidence="5" type="ORF">PSNMU_V1.4_AUG-EV-PASAV3_0096800</name>
</gene>
<dbReference type="InterPro" id="IPR001179">
    <property type="entry name" value="PPIase_FKBP_dom"/>
</dbReference>
<evidence type="ECO:0000256" key="3">
    <source>
        <dbReference type="SAM" id="SignalP"/>
    </source>
</evidence>
<dbReference type="EMBL" id="CAACVS010000471">
    <property type="protein sequence ID" value="VEU42751.1"/>
    <property type="molecule type" value="Genomic_DNA"/>
</dbReference>
<sequence>MPIIQQITSAAMALFVVALCFQQVEEVSAFSSTGIPLSYGSATSRRMSTSGRASPLSMSSVAMLPEGLAKTVVNGGEMGASPIGRGDILTVKYTCYSVGLGDQDENEAENVLLARSDSQKVVVGDGSMVPGWDAALRSMTVGERAVVRITDPSLGYGGANSDKRGAAALAALLGVDPAQASTALLEFDIQVLAAQSAASAAQVFDMNFDAMALEDDTPKTAEEIAAAYQVRMANKAPEKEGLEGWIDTVKNYYFFGFFEGETGEEAPWYLKPSITFPIAFAIVGAAFYVSLLSGAISEKGAQSVDELDVIVTTTMMTLLSGVPSF</sequence>
<comment type="catalytic activity">
    <reaction evidence="1">
        <text>[protein]-peptidylproline (omega=180) = [protein]-peptidylproline (omega=0)</text>
        <dbReference type="Rhea" id="RHEA:16237"/>
        <dbReference type="Rhea" id="RHEA-COMP:10747"/>
        <dbReference type="Rhea" id="RHEA-COMP:10748"/>
        <dbReference type="ChEBI" id="CHEBI:83833"/>
        <dbReference type="ChEBI" id="CHEBI:83834"/>
        <dbReference type="EC" id="5.2.1.8"/>
    </reaction>
</comment>
<keyword evidence="2" id="KW-1133">Transmembrane helix</keyword>
<dbReference type="SUPFAM" id="SSF54534">
    <property type="entry name" value="FKBP-like"/>
    <property type="match status" value="1"/>
</dbReference>
<feature type="chain" id="PRO_5019313939" description="peptidylprolyl isomerase" evidence="3">
    <location>
        <begin position="30"/>
        <end position="325"/>
    </location>
</feature>
<feature type="transmembrane region" description="Helical" evidence="2">
    <location>
        <begin position="274"/>
        <end position="296"/>
    </location>
</feature>
<dbReference type="AlphaFoldDB" id="A0A448ZL45"/>
<keyword evidence="1" id="KW-0697">Rotamase</keyword>
<dbReference type="EC" id="5.2.1.8" evidence="1"/>
<dbReference type="InterPro" id="IPR046357">
    <property type="entry name" value="PPIase_dom_sf"/>
</dbReference>
<keyword evidence="6" id="KW-1185">Reference proteome</keyword>